<feature type="domain" description="HTH myb-type" evidence="8">
    <location>
        <begin position="228"/>
        <end position="283"/>
    </location>
</feature>
<dbReference type="PROSITE" id="PS51293">
    <property type="entry name" value="SANT"/>
    <property type="match status" value="1"/>
</dbReference>
<dbReference type="RefSeq" id="XP_044558055.1">
    <property type="nucleotide sequence ID" value="XM_044712414.1"/>
</dbReference>
<feature type="region of interest" description="Disordered" evidence="5">
    <location>
        <begin position="317"/>
        <end position="357"/>
    </location>
</feature>
<dbReference type="InterPro" id="IPR009057">
    <property type="entry name" value="Homeodomain-like_sf"/>
</dbReference>
<keyword evidence="2" id="KW-0238">DNA-binding</keyword>
<keyword evidence="4" id="KW-0539">Nucleus</keyword>
<dbReference type="PANTHER" id="PTHR46621">
    <property type="entry name" value="SNRNA-ACTIVATING PROTEIN COMPLEX SUBUNIT 4"/>
    <property type="match status" value="1"/>
</dbReference>
<dbReference type="PANTHER" id="PTHR46621:SF1">
    <property type="entry name" value="SNRNA-ACTIVATING PROTEIN COMPLEX SUBUNIT 4"/>
    <property type="match status" value="1"/>
</dbReference>
<evidence type="ECO:0000256" key="5">
    <source>
        <dbReference type="SAM" id="MobiDB-lite"/>
    </source>
</evidence>
<dbReference type="GO" id="GO:0001006">
    <property type="term" value="F:RNA polymerase III type 3 promoter sequence-specific DNA binding"/>
    <property type="evidence" value="ECO:0007669"/>
    <property type="project" value="TreeGrafter"/>
</dbReference>
<dbReference type="GO" id="GO:0019185">
    <property type="term" value="C:snRNA-activating protein complex"/>
    <property type="evidence" value="ECO:0007669"/>
    <property type="project" value="TreeGrafter"/>
</dbReference>
<evidence type="ECO:0000256" key="1">
    <source>
        <dbReference type="ARBA" id="ARBA00023015"/>
    </source>
</evidence>
<evidence type="ECO:0000259" key="6">
    <source>
        <dbReference type="PROSITE" id="PS50090"/>
    </source>
</evidence>
<dbReference type="GeneID" id="68115767"/>
<feature type="domain" description="Myb-like" evidence="6">
    <location>
        <begin position="182"/>
        <end position="227"/>
    </location>
</feature>
<dbReference type="Proteomes" id="UP000444721">
    <property type="component" value="Unassembled WGS sequence"/>
</dbReference>
<feature type="compositionally biased region" description="Low complexity" evidence="5">
    <location>
        <begin position="341"/>
        <end position="352"/>
    </location>
</feature>
<protein>
    <submittedName>
        <fullName evidence="9">Uncharacterized protein</fullName>
    </submittedName>
</protein>
<dbReference type="InterPro" id="IPR017884">
    <property type="entry name" value="SANT_dom"/>
</dbReference>
<dbReference type="VEuPathDB" id="AmoebaDB:FDP41_008549"/>
<dbReference type="Gene3D" id="1.10.10.60">
    <property type="entry name" value="Homeodomain-like"/>
    <property type="match status" value="2"/>
</dbReference>
<dbReference type="InterPro" id="IPR017930">
    <property type="entry name" value="Myb_dom"/>
</dbReference>
<dbReference type="GO" id="GO:0042796">
    <property type="term" value="P:snRNA transcription by RNA polymerase III"/>
    <property type="evidence" value="ECO:0007669"/>
    <property type="project" value="TreeGrafter"/>
</dbReference>
<comment type="caution">
    <text evidence="9">The sequence shown here is derived from an EMBL/GenBank/DDBJ whole genome shotgun (WGS) entry which is preliminary data.</text>
</comment>
<gene>
    <name evidence="9" type="ORF">FDP41_008549</name>
</gene>
<feature type="domain" description="Myb-like" evidence="6">
    <location>
        <begin position="228"/>
        <end position="279"/>
    </location>
</feature>
<dbReference type="SMART" id="SM00717">
    <property type="entry name" value="SANT"/>
    <property type="match status" value="2"/>
</dbReference>
<evidence type="ECO:0000259" key="8">
    <source>
        <dbReference type="PROSITE" id="PS51294"/>
    </source>
</evidence>
<evidence type="ECO:0000256" key="2">
    <source>
        <dbReference type="ARBA" id="ARBA00023125"/>
    </source>
</evidence>
<reference evidence="9 10" key="1">
    <citation type="journal article" date="2019" name="Sci. Rep.">
        <title>Nanopore sequencing improves the draft genome of the human pathogenic amoeba Naegleria fowleri.</title>
        <authorList>
            <person name="Liechti N."/>
            <person name="Schurch N."/>
            <person name="Bruggmann R."/>
            <person name="Wittwer M."/>
        </authorList>
    </citation>
    <scope>NUCLEOTIDE SEQUENCE [LARGE SCALE GENOMIC DNA]</scope>
    <source>
        <strain evidence="9 10">ATCC 30894</strain>
    </source>
</reference>
<feature type="compositionally biased region" description="Low complexity" evidence="5">
    <location>
        <begin position="317"/>
        <end position="332"/>
    </location>
</feature>
<dbReference type="Pfam" id="PF13921">
    <property type="entry name" value="Myb_DNA-bind_6"/>
    <property type="match status" value="1"/>
</dbReference>
<dbReference type="VEuPathDB" id="AmoebaDB:NfTy_092540"/>
<proteinExistence type="predicted"/>
<evidence type="ECO:0000256" key="4">
    <source>
        <dbReference type="ARBA" id="ARBA00023242"/>
    </source>
</evidence>
<sequence length="560" mass="61763">MVKSTTLGNLSTSLNTFEGSSSSSSSSTNSSPLSAINAAMHNASVLYNSLNHTSFLQRHLQHSKATTAILSSSPSSITTTITANITTNRTVPIGSRNDVSSTLKSLPISSNDVSSIDQDSSSLPKLNLSSITKQSKTKRKSSKSGSSSGGTKAKSEPSSPSDDSSSSSGSTAQSSGKRKSCNRWTKTENEMLIKAIEKYGEKKWNEIAKMVGTKNSDQCNQHWWRVLNPKICKKPWSEEEDLMLIEKVREFGESAWKSIADSFVGRTDIQCRHRWIMLRKYEQEGKGRPVSRTNITCNSNVTIPQKLKETLNEATSSVAVTTSASQLQSTKKTTSRKKRSTSNASSNGNNNSKQPECTGTPLSTFLCGEGDLLCNEDPFPMLNYQIVSPTQQQHMTPHQLLRTVKREDSFDRDAFEDAGHSDLIDESVYHFDQQEILLCEGTAIVPFECKLEVMQPLIVNDNAESFDPCPEEVDDFVRRDIELEEKLFNMQTNPDADIVNLSSITPSNNYLSRQTNMFDPAVISNSPSFALSGGNQKEFSAVFTEWDEFENSGFLTSGLF</sequence>
<evidence type="ECO:0000259" key="7">
    <source>
        <dbReference type="PROSITE" id="PS51293"/>
    </source>
</evidence>
<evidence type="ECO:0000256" key="3">
    <source>
        <dbReference type="ARBA" id="ARBA00023163"/>
    </source>
</evidence>
<feature type="compositionally biased region" description="Low complexity" evidence="5">
    <location>
        <begin position="143"/>
        <end position="175"/>
    </location>
</feature>
<dbReference type="OMA" id="HRWIMLR"/>
<dbReference type="EMBL" id="VFQX01000061">
    <property type="protein sequence ID" value="KAF0973342.1"/>
    <property type="molecule type" value="Genomic_DNA"/>
</dbReference>
<dbReference type="CDD" id="cd00167">
    <property type="entry name" value="SANT"/>
    <property type="match status" value="2"/>
</dbReference>
<evidence type="ECO:0000313" key="9">
    <source>
        <dbReference type="EMBL" id="KAF0973342.1"/>
    </source>
</evidence>
<dbReference type="GO" id="GO:0042795">
    <property type="term" value="P:snRNA transcription by RNA polymerase II"/>
    <property type="evidence" value="ECO:0007669"/>
    <property type="project" value="TreeGrafter"/>
</dbReference>
<dbReference type="GO" id="GO:0000978">
    <property type="term" value="F:RNA polymerase II cis-regulatory region sequence-specific DNA binding"/>
    <property type="evidence" value="ECO:0007669"/>
    <property type="project" value="TreeGrafter"/>
</dbReference>
<evidence type="ECO:0000313" key="10">
    <source>
        <dbReference type="Proteomes" id="UP000444721"/>
    </source>
</evidence>
<dbReference type="AlphaFoldDB" id="A0A6A5BEY1"/>
<feature type="domain" description="HTH myb-type" evidence="8">
    <location>
        <begin position="183"/>
        <end position="223"/>
    </location>
</feature>
<dbReference type="InterPro" id="IPR051575">
    <property type="entry name" value="Myb-like_DNA-bd"/>
</dbReference>
<dbReference type="SUPFAM" id="SSF46689">
    <property type="entry name" value="Homeodomain-like"/>
    <property type="match status" value="1"/>
</dbReference>
<dbReference type="PROSITE" id="PS50090">
    <property type="entry name" value="MYB_LIKE"/>
    <property type="match status" value="2"/>
</dbReference>
<dbReference type="InterPro" id="IPR001005">
    <property type="entry name" value="SANT/Myb"/>
</dbReference>
<feature type="region of interest" description="Disordered" evidence="5">
    <location>
        <begin position="105"/>
        <end position="183"/>
    </location>
</feature>
<keyword evidence="10" id="KW-1185">Reference proteome</keyword>
<feature type="compositionally biased region" description="Polar residues" evidence="5">
    <location>
        <begin position="105"/>
        <end position="128"/>
    </location>
</feature>
<accession>A0A6A5BEY1</accession>
<keyword evidence="3" id="KW-0804">Transcription</keyword>
<organism evidence="9 10">
    <name type="scientific">Naegleria fowleri</name>
    <name type="common">Brain eating amoeba</name>
    <dbReference type="NCBI Taxonomy" id="5763"/>
    <lineage>
        <taxon>Eukaryota</taxon>
        <taxon>Discoba</taxon>
        <taxon>Heterolobosea</taxon>
        <taxon>Tetramitia</taxon>
        <taxon>Eutetramitia</taxon>
        <taxon>Vahlkampfiidae</taxon>
        <taxon>Naegleria</taxon>
    </lineage>
</organism>
<feature type="domain" description="SANT" evidence="7">
    <location>
        <begin position="179"/>
        <end position="228"/>
    </location>
</feature>
<dbReference type="OrthoDB" id="2143914at2759"/>
<dbReference type="VEuPathDB" id="AmoebaDB:NF0073110"/>
<name>A0A6A5BEY1_NAEFO</name>
<keyword evidence="1" id="KW-0805">Transcription regulation</keyword>
<dbReference type="PROSITE" id="PS51294">
    <property type="entry name" value="HTH_MYB"/>
    <property type="match status" value="2"/>
</dbReference>